<proteinExistence type="predicted"/>
<organism evidence="2 3">
    <name type="scientific">Novosphingobium olei</name>
    <dbReference type="NCBI Taxonomy" id="2728851"/>
    <lineage>
        <taxon>Bacteria</taxon>
        <taxon>Pseudomonadati</taxon>
        <taxon>Pseudomonadota</taxon>
        <taxon>Alphaproteobacteria</taxon>
        <taxon>Sphingomonadales</taxon>
        <taxon>Sphingomonadaceae</taxon>
        <taxon>Novosphingobium</taxon>
    </lineage>
</organism>
<dbReference type="EMBL" id="JABBGM010000002">
    <property type="protein sequence ID" value="NML92867.1"/>
    <property type="molecule type" value="Genomic_DNA"/>
</dbReference>
<evidence type="ECO:0000313" key="3">
    <source>
        <dbReference type="Proteomes" id="UP000583556"/>
    </source>
</evidence>
<dbReference type="Proteomes" id="UP000583556">
    <property type="component" value="Unassembled WGS sequence"/>
</dbReference>
<comment type="caution">
    <text evidence="2">The sequence shown here is derived from an EMBL/GenBank/DDBJ whole genome shotgun (WGS) entry which is preliminary data.</text>
</comment>
<reference evidence="2 3" key="1">
    <citation type="submission" date="2020-04" db="EMBL/GenBank/DDBJ databases">
        <title>Novosphingobium sp. TW-4 isolated from soil.</title>
        <authorList>
            <person name="Dahal R.H."/>
            <person name="Chaudhary D.K."/>
        </authorList>
    </citation>
    <scope>NUCLEOTIDE SEQUENCE [LARGE SCALE GENOMIC DNA]</scope>
    <source>
        <strain evidence="2 3">TW-4</strain>
    </source>
</reference>
<evidence type="ECO:0000256" key="1">
    <source>
        <dbReference type="SAM" id="SignalP"/>
    </source>
</evidence>
<evidence type="ECO:0008006" key="4">
    <source>
        <dbReference type="Google" id="ProtNLM"/>
    </source>
</evidence>
<protein>
    <recommendedName>
        <fullName evidence="4">Alpha/beta hydrolase</fullName>
    </recommendedName>
</protein>
<dbReference type="AlphaFoldDB" id="A0A7Y0BM28"/>
<keyword evidence="3" id="KW-1185">Reference proteome</keyword>
<sequence>MIWAFRRIAAQFLLCSICAAPFAAYATPLTLARIEHSGTINEIPSGSRTKTIGHSIPANVSYQNRITGSPAQTDGKGSVSGSKEPVKFGPFVVLGETQAILTRETDTDSPREFADMLKRFPGITTLELSDCPGTLDDNANLQLAHMIHDRGISTDVPRGGSVRSGAVDLFLAGLHRTTAPDAKFAIHAWIDEDGQRPSNFPADDPINRRYVQFYHNTAGMTEAVAVRFYDLANSVPFENALWLTPYQLARFVDIKIESQDEVDTIEGLDQK</sequence>
<feature type="chain" id="PRO_5031029208" description="Alpha/beta hydrolase" evidence="1">
    <location>
        <begin position="27"/>
        <end position="271"/>
    </location>
</feature>
<evidence type="ECO:0000313" key="2">
    <source>
        <dbReference type="EMBL" id="NML92867.1"/>
    </source>
</evidence>
<accession>A0A7Y0BM28</accession>
<gene>
    <name evidence="2" type="ORF">HHL27_04190</name>
</gene>
<keyword evidence="1" id="KW-0732">Signal</keyword>
<name>A0A7Y0BM28_9SPHN</name>
<feature type="signal peptide" evidence="1">
    <location>
        <begin position="1"/>
        <end position="26"/>
    </location>
</feature>